<protein>
    <submittedName>
        <fullName evidence="2">Uncharacterized protein</fullName>
    </submittedName>
</protein>
<keyword evidence="1" id="KW-0812">Transmembrane</keyword>
<dbReference type="Proteomes" id="UP000015445">
    <property type="component" value="Unassembled WGS sequence"/>
</dbReference>
<name>T0G0X2_9LEPT</name>
<evidence type="ECO:0000313" key="3">
    <source>
        <dbReference type="Proteomes" id="UP000015445"/>
    </source>
</evidence>
<reference evidence="2" key="1">
    <citation type="submission" date="2013-05" db="EMBL/GenBank/DDBJ databases">
        <authorList>
            <person name="Harkins D.M."/>
            <person name="Durkin A.S."/>
            <person name="Brinkac L.M."/>
            <person name="Haft D.H."/>
            <person name="Selengut J.D."/>
            <person name="Sanka R."/>
            <person name="DePew J."/>
            <person name="Purushe J."/>
            <person name="Galloway R.L."/>
            <person name="Vinetz J.M."/>
            <person name="Sutton G.G."/>
            <person name="Nierman W.C."/>
            <person name="Fouts D.E."/>
        </authorList>
    </citation>
    <scope>NUCLEOTIDE SEQUENCE [LARGE SCALE GENOMIC DNA]</scope>
    <source>
        <strain evidence="2">80-412</strain>
    </source>
</reference>
<dbReference type="AlphaFoldDB" id="T0G0X2"/>
<evidence type="ECO:0000313" key="2">
    <source>
        <dbReference type="EMBL" id="EQA80511.1"/>
    </source>
</evidence>
<keyword evidence="3" id="KW-1185">Reference proteome</keyword>
<sequence length="63" mass="7149">MTRVWRKKLGESSPWLCQGWTALSALINKLTDRSKSEILSSFQFVDLASIAFALIISLPDNFF</sequence>
<keyword evidence="1" id="KW-1133">Transmembrane helix</keyword>
<comment type="caution">
    <text evidence="2">The sequence shown here is derived from an EMBL/GenBank/DDBJ whole genome shotgun (WGS) entry which is preliminary data.</text>
</comment>
<feature type="transmembrane region" description="Helical" evidence="1">
    <location>
        <begin position="38"/>
        <end position="58"/>
    </location>
</feature>
<gene>
    <name evidence="2" type="ORF">LEP1GSC193_3336</name>
</gene>
<accession>T0G0X2</accession>
<keyword evidence="1" id="KW-0472">Membrane</keyword>
<organism evidence="2 3">
    <name type="scientific">Leptospira alstonii serovar Pingchang str. 80-412</name>
    <dbReference type="NCBI Taxonomy" id="1218564"/>
    <lineage>
        <taxon>Bacteria</taxon>
        <taxon>Pseudomonadati</taxon>
        <taxon>Spirochaetota</taxon>
        <taxon>Spirochaetia</taxon>
        <taxon>Leptospirales</taxon>
        <taxon>Leptospiraceae</taxon>
        <taxon>Leptospira</taxon>
    </lineage>
</organism>
<dbReference type="EMBL" id="AOHD02000035">
    <property type="protein sequence ID" value="EQA80511.1"/>
    <property type="molecule type" value="Genomic_DNA"/>
</dbReference>
<proteinExistence type="predicted"/>
<evidence type="ECO:0000256" key="1">
    <source>
        <dbReference type="SAM" id="Phobius"/>
    </source>
</evidence>